<dbReference type="AlphaFoldDB" id="A0A368XI24"/>
<dbReference type="Gene3D" id="3.90.226.10">
    <property type="entry name" value="2-enoyl-CoA Hydratase, Chain A, domain 1"/>
    <property type="match status" value="1"/>
</dbReference>
<sequence>MPLDWNLLATQLFGPDHGIQAEGDFLHGTAQLDGAAIAVVGTTGHAPIGVALALAQARVVLDTIAQHPGRPIVLLIDTQGQQLRRRDELLGINRAMAHLGMAIDLARRSGHRVLGLVYDQALSGGFITSGLIADACYALPDAEIRVMRIPAMARVTKLPESMLTELSKANPVFAPGVDNYVAMGGVRALWQGDLQAALREALVQTPVEDVRAQDGAARGGRKLAAAVAQRVLEAA</sequence>
<dbReference type="SUPFAM" id="SSF52096">
    <property type="entry name" value="ClpP/crotonase"/>
    <property type="match status" value="1"/>
</dbReference>
<dbReference type="Pfam" id="PF06833">
    <property type="entry name" value="MdcE"/>
    <property type="match status" value="1"/>
</dbReference>
<gene>
    <name evidence="1" type="ORF">DES41_11032</name>
</gene>
<dbReference type="OrthoDB" id="8558460at2"/>
<dbReference type="InterPro" id="IPR029045">
    <property type="entry name" value="ClpP/crotonase-like_dom_sf"/>
</dbReference>
<evidence type="ECO:0000313" key="2">
    <source>
        <dbReference type="Proteomes" id="UP000252884"/>
    </source>
</evidence>
<dbReference type="Proteomes" id="UP000252884">
    <property type="component" value="Unassembled WGS sequence"/>
</dbReference>
<dbReference type="EMBL" id="QPJK01000010">
    <property type="protein sequence ID" value="RCW66668.1"/>
    <property type="molecule type" value="Genomic_DNA"/>
</dbReference>
<name>A0A368XI24_9BURK</name>
<protein>
    <submittedName>
        <fullName evidence="1">Malonate decarboxylase gamma subunit</fullName>
    </submittedName>
</protein>
<proteinExistence type="predicted"/>
<organism evidence="1 2">
    <name type="scientific">Pseudorhodoferax soli</name>
    <dbReference type="NCBI Taxonomy" id="545864"/>
    <lineage>
        <taxon>Bacteria</taxon>
        <taxon>Pseudomonadati</taxon>
        <taxon>Pseudomonadota</taxon>
        <taxon>Betaproteobacteria</taxon>
        <taxon>Burkholderiales</taxon>
        <taxon>Comamonadaceae</taxon>
    </lineage>
</organism>
<comment type="caution">
    <text evidence="1">The sequence shown here is derived from an EMBL/GenBank/DDBJ whole genome shotgun (WGS) entry which is preliminary data.</text>
</comment>
<keyword evidence="2" id="KW-1185">Reference proteome</keyword>
<evidence type="ECO:0000313" key="1">
    <source>
        <dbReference type="EMBL" id="RCW66668.1"/>
    </source>
</evidence>
<reference evidence="1 2" key="1">
    <citation type="submission" date="2018-07" db="EMBL/GenBank/DDBJ databases">
        <title>Genomic Encyclopedia of Type Strains, Phase IV (KMG-IV): sequencing the most valuable type-strain genomes for metagenomic binning, comparative biology and taxonomic classification.</title>
        <authorList>
            <person name="Goeker M."/>
        </authorList>
    </citation>
    <scope>NUCLEOTIDE SEQUENCE [LARGE SCALE GENOMIC DNA]</scope>
    <source>
        <strain evidence="1 2">DSM 21634</strain>
    </source>
</reference>
<dbReference type="RefSeq" id="WP_114471192.1">
    <property type="nucleotide sequence ID" value="NZ_QPJK01000010.1"/>
</dbReference>
<accession>A0A368XI24</accession>